<accession>A0A6B2JVP4</accession>
<dbReference type="Proteomes" id="UP000474757">
    <property type="component" value="Unassembled WGS sequence"/>
</dbReference>
<dbReference type="AlphaFoldDB" id="A0A6B2JVP4"/>
<evidence type="ECO:0000313" key="2">
    <source>
        <dbReference type="Proteomes" id="UP000474757"/>
    </source>
</evidence>
<dbReference type="InterPro" id="IPR011008">
    <property type="entry name" value="Dimeric_a/b-barrel"/>
</dbReference>
<keyword evidence="2" id="KW-1185">Reference proteome</keyword>
<organism evidence="1 2">
    <name type="scientific">Pseudoroseicyclus tamaricis</name>
    <dbReference type="NCBI Taxonomy" id="2705421"/>
    <lineage>
        <taxon>Bacteria</taxon>
        <taxon>Pseudomonadati</taxon>
        <taxon>Pseudomonadota</taxon>
        <taxon>Alphaproteobacteria</taxon>
        <taxon>Rhodobacterales</taxon>
        <taxon>Paracoccaceae</taxon>
        <taxon>Pseudoroseicyclus</taxon>
    </lineage>
</organism>
<evidence type="ECO:0008006" key="3">
    <source>
        <dbReference type="Google" id="ProtNLM"/>
    </source>
</evidence>
<reference evidence="1 2" key="1">
    <citation type="submission" date="2020-02" db="EMBL/GenBank/DDBJ databases">
        <title>Pseudoroseicyclus tamarix, sp. nov., isolated from offshore sediment of a Tamarix chinensis forest.</title>
        <authorList>
            <person name="Gai Y."/>
        </authorList>
    </citation>
    <scope>NUCLEOTIDE SEQUENCE [LARGE SCALE GENOMIC DNA]</scope>
    <source>
        <strain evidence="1 2">CLL3-39</strain>
    </source>
</reference>
<gene>
    <name evidence="1" type="ORF">GZA08_16525</name>
</gene>
<dbReference type="EMBL" id="JAAGAB010000004">
    <property type="protein sequence ID" value="NDV02577.1"/>
    <property type="molecule type" value="Genomic_DNA"/>
</dbReference>
<evidence type="ECO:0000313" key="1">
    <source>
        <dbReference type="EMBL" id="NDV02577.1"/>
    </source>
</evidence>
<name>A0A6B2JVP4_9RHOB</name>
<proteinExistence type="predicted"/>
<dbReference type="RefSeq" id="WP_163895678.1">
    <property type="nucleotide sequence ID" value="NZ_JAAFYS010000004.1"/>
</dbReference>
<protein>
    <recommendedName>
        <fullName evidence="3">YCII-related domain-containing protein</fullName>
    </recommendedName>
</protein>
<sequence length="100" mass="11052">MPRFIFTYHGGRHDMTQEEVTDGRQRWMDWMKDLGDRAVEPNNPLKAPEFVGPGKDEITPMMGYSVIEAASAAEAGTLADGCPFLDMGGTIMVAEIVQMD</sequence>
<comment type="caution">
    <text evidence="1">The sequence shown here is derived from an EMBL/GenBank/DDBJ whole genome shotgun (WGS) entry which is preliminary data.</text>
</comment>
<dbReference type="SUPFAM" id="SSF54909">
    <property type="entry name" value="Dimeric alpha+beta barrel"/>
    <property type="match status" value="1"/>
</dbReference>